<dbReference type="Gene3D" id="1.20.1330.10">
    <property type="entry name" value="f41 fragment of flagellin, N-terminal domain"/>
    <property type="match status" value="1"/>
</dbReference>
<dbReference type="Gene3D" id="6.10.10.10">
    <property type="entry name" value="Flagellar export chaperone, C-terminal domain"/>
    <property type="match status" value="1"/>
</dbReference>
<keyword evidence="7" id="KW-1185">Reference proteome</keyword>
<dbReference type="InterPro" id="IPR046358">
    <property type="entry name" value="Flagellin_C"/>
</dbReference>
<comment type="subcellular location">
    <subcellularLocation>
        <location evidence="3">Secreted</location>
    </subcellularLocation>
    <subcellularLocation>
        <location evidence="3">Bacterial flagellum</location>
    </subcellularLocation>
</comment>
<comment type="caution">
    <text evidence="6">The sequence shown here is derived from an EMBL/GenBank/DDBJ whole genome shotgun (WGS) entry which is preliminary data.</text>
</comment>
<evidence type="ECO:0000256" key="2">
    <source>
        <dbReference type="ARBA" id="ARBA00023143"/>
    </source>
</evidence>
<dbReference type="RefSeq" id="WP_130458664.1">
    <property type="nucleotide sequence ID" value="NZ_SHKM01000001.1"/>
</dbReference>
<comment type="similarity">
    <text evidence="1 3">Belongs to the bacterial flagellin family.</text>
</comment>
<reference evidence="6 7" key="1">
    <citation type="submission" date="2019-02" db="EMBL/GenBank/DDBJ databases">
        <title>Genomic Encyclopedia of Type Strains, Phase IV (KMG-IV): sequencing the most valuable type-strain genomes for metagenomic binning, comparative biology and taxonomic classification.</title>
        <authorList>
            <person name="Goeker M."/>
        </authorList>
    </citation>
    <scope>NUCLEOTIDE SEQUENCE [LARGE SCALE GENOMIC DNA]</scope>
    <source>
        <strain evidence="6 7">DSM 21223</strain>
    </source>
</reference>
<dbReference type="Proteomes" id="UP000292136">
    <property type="component" value="Unassembled WGS sequence"/>
</dbReference>
<evidence type="ECO:0000256" key="3">
    <source>
        <dbReference type="RuleBase" id="RU362073"/>
    </source>
</evidence>
<dbReference type="Gene3D" id="6.10.280.190">
    <property type="match status" value="1"/>
</dbReference>
<keyword evidence="6" id="KW-0282">Flagellum</keyword>
<feature type="domain" description="Flagellin N-terminal" evidence="4">
    <location>
        <begin position="5"/>
        <end position="143"/>
    </location>
</feature>
<sequence>MPLIINTNVLAQTVQQNLARSSGTLAQSLQRLSSGLRINSAKDDAAGMAIAEGLSTIIRGGNQAVRNANDGISLSQVAESALGQISGNLQRIREIAIQAANGSMVDSNRSQLQKEVDQLTQEISRTVQTTDFNGSRLLSGASTLTFQVGYSGSGDNRIQVSTTDLAQSLGSPSPAAKASSAILGAVQGGSSPLAAITAADQALRKFVTSGLTTTVGSNTYNVSGFTSGSPAQNAAWATYQAAEAAYNANAGAKPAVVLAAVNNAAANAAAGYGWVGAGTGLYSYYQSMTATGTINITNQALAAAAVGSVDADIAKIANLRATFGSVQNRFEAVVANVQAYVENTSAARSRITDADFAEETARLTRNQILQQAGTAVLGQANTAPSTALRLLR</sequence>
<dbReference type="Pfam" id="PF00669">
    <property type="entry name" value="Flagellin_N"/>
    <property type="match status" value="1"/>
</dbReference>
<gene>
    <name evidence="6" type="ORF">EV678_0922</name>
</gene>
<evidence type="ECO:0000259" key="5">
    <source>
        <dbReference type="Pfam" id="PF00700"/>
    </source>
</evidence>
<keyword evidence="3" id="KW-0964">Secreted</keyword>
<dbReference type="PANTHER" id="PTHR42792">
    <property type="entry name" value="FLAGELLIN"/>
    <property type="match status" value="1"/>
</dbReference>
<dbReference type="Gene3D" id="2.60.40.4390">
    <property type="match status" value="1"/>
</dbReference>
<evidence type="ECO:0000256" key="1">
    <source>
        <dbReference type="ARBA" id="ARBA00005709"/>
    </source>
</evidence>
<dbReference type="Pfam" id="PF00700">
    <property type="entry name" value="Flagellin_C"/>
    <property type="match status" value="1"/>
</dbReference>
<keyword evidence="6" id="KW-0969">Cilium</keyword>
<keyword evidence="2 3" id="KW-0975">Bacterial flagellum</keyword>
<name>A0ABY0IR97_9RHOO</name>
<accession>A0ABY0IR97</accession>
<proteinExistence type="inferred from homology"/>
<dbReference type="InterPro" id="IPR001029">
    <property type="entry name" value="Flagellin_N"/>
</dbReference>
<evidence type="ECO:0000313" key="6">
    <source>
        <dbReference type="EMBL" id="RZT90111.1"/>
    </source>
</evidence>
<protein>
    <recommendedName>
        <fullName evidence="3">Flagellin</fullName>
    </recommendedName>
</protein>
<comment type="function">
    <text evidence="3">Flagellin is the subunit protein which polymerizes to form the filaments of bacterial flagella.</text>
</comment>
<keyword evidence="6" id="KW-0966">Cell projection</keyword>
<evidence type="ECO:0000259" key="4">
    <source>
        <dbReference type="Pfam" id="PF00669"/>
    </source>
</evidence>
<dbReference type="InterPro" id="IPR042187">
    <property type="entry name" value="Flagellin_C_sub2"/>
</dbReference>
<dbReference type="InterPro" id="IPR001492">
    <property type="entry name" value="Flagellin"/>
</dbReference>
<evidence type="ECO:0000313" key="7">
    <source>
        <dbReference type="Proteomes" id="UP000292136"/>
    </source>
</evidence>
<feature type="domain" description="Flagellin C-terminal" evidence="5">
    <location>
        <begin position="307"/>
        <end position="391"/>
    </location>
</feature>
<dbReference type="PANTHER" id="PTHR42792:SF2">
    <property type="entry name" value="FLAGELLIN"/>
    <property type="match status" value="1"/>
</dbReference>
<dbReference type="SUPFAM" id="SSF64518">
    <property type="entry name" value="Phase 1 flagellin"/>
    <property type="match status" value="1"/>
</dbReference>
<dbReference type="PRINTS" id="PR00207">
    <property type="entry name" value="FLAGELLIN"/>
</dbReference>
<dbReference type="EMBL" id="SHKM01000001">
    <property type="protein sequence ID" value="RZT90111.1"/>
    <property type="molecule type" value="Genomic_DNA"/>
</dbReference>
<organism evidence="6 7">
    <name type="scientific">Azospira oryzae</name>
    <dbReference type="NCBI Taxonomy" id="146939"/>
    <lineage>
        <taxon>Bacteria</taxon>
        <taxon>Pseudomonadati</taxon>
        <taxon>Pseudomonadota</taxon>
        <taxon>Betaproteobacteria</taxon>
        <taxon>Rhodocyclales</taxon>
        <taxon>Rhodocyclaceae</taxon>
        <taxon>Azospira</taxon>
    </lineage>
</organism>